<keyword evidence="4" id="KW-1185">Reference proteome</keyword>
<protein>
    <submittedName>
        <fullName evidence="3">Uncharacterized protein</fullName>
    </submittedName>
</protein>
<proteinExistence type="predicted"/>
<name>A0A255I1X8_9FIRM</name>
<evidence type="ECO:0000313" key="4">
    <source>
        <dbReference type="Proteomes" id="UP000216411"/>
    </source>
</evidence>
<keyword evidence="1" id="KW-0812">Transmembrane</keyword>
<dbReference type="EMBL" id="QICS01000002">
    <property type="protein sequence ID" value="PXV93696.1"/>
    <property type="molecule type" value="Genomic_DNA"/>
</dbReference>
<evidence type="ECO:0000256" key="1">
    <source>
        <dbReference type="SAM" id="Phobius"/>
    </source>
</evidence>
<dbReference type="EMBL" id="NOKA02000003">
    <property type="protein sequence ID" value="RDY32642.1"/>
    <property type="molecule type" value="Genomic_DNA"/>
</dbReference>
<feature type="transmembrane region" description="Helical" evidence="1">
    <location>
        <begin position="65"/>
        <end position="88"/>
    </location>
</feature>
<sequence length="127" mass="12959">MKMTYDGALVMPMGCAMMDDEEMTYVDGGMKGKTKTAEDRISIASFVAAAAVGLGKLTVTSFEALAATACTGVLAFFNCLGSAGLLAATEMEGVLAGIAAGYAAAGKNYSYTCYGFGSFSIYTSISA</sequence>
<reference evidence="3" key="3">
    <citation type="submission" date="2018-07" db="EMBL/GenBank/DDBJ databases">
        <authorList>
            <person name="Quirk P.G."/>
            <person name="Krulwich T.A."/>
        </authorList>
    </citation>
    <scope>NUCLEOTIDE SEQUENCE</scope>
    <source>
        <strain evidence="3">CCRI-19302</strain>
    </source>
</reference>
<dbReference type="AlphaFoldDB" id="A0A255I1X8"/>
<evidence type="ECO:0000313" key="3">
    <source>
        <dbReference type="EMBL" id="RDY32642.1"/>
    </source>
</evidence>
<keyword evidence="1" id="KW-0472">Membrane</keyword>
<reference evidence="3 4" key="1">
    <citation type="journal article" date="2017" name="Genome Announc.">
        <title>Draft Genome Sequence of a Sporulating and Motile Strain of Lachnotalea glycerini Isolated from Water in Quebec City, Canada.</title>
        <authorList>
            <person name="Maheux A.F."/>
            <person name="Boudreau D.K."/>
            <person name="Berube E."/>
            <person name="Boissinot M."/>
            <person name="Raymond F."/>
            <person name="Brodeur S."/>
            <person name="Corbeil J."/>
            <person name="Isabel S."/>
            <person name="Omar R.F."/>
            <person name="Bergeron M.G."/>
        </authorList>
    </citation>
    <scope>NUCLEOTIDE SEQUENCE [LARGE SCALE GENOMIC DNA]</scope>
    <source>
        <strain evidence="3 4">CCRI-19302</strain>
    </source>
</reference>
<reference evidence="2 5" key="2">
    <citation type="submission" date="2018-05" db="EMBL/GenBank/DDBJ databases">
        <title>Genomic Encyclopedia of Type Strains, Phase IV (KMG-IV): sequencing the most valuable type-strain genomes for metagenomic binning, comparative biology and taxonomic classification.</title>
        <authorList>
            <person name="Goeker M."/>
        </authorList>
    </citation>
    <scope>NUCLEOTIDE SEQUENCE [LARGE SCALE GENOMIC DNA]</scope>
    <source>
        <strain evidence="2 5">DSM 28816</strain>
    </source>
</reference>
<evidence type="ECO:0000313" key="2">
    <source>
        <dbReference type="EMBL" id="PXV93696.1"/>
    </source>
</evidence>
<feature type="transmembrane region" description="Helical" evidence="1">
    <location>
        <begin position="41"/>
        <end position="59"/>
    </location>
</feature>
<dbReference type="Proteomes" id="UP000247523">
    <property type="component" value="Unassembled WGS sequence"/>
</dbReference>
<gene>
    <name evidence="2" type="ORF">C8E03_102471</name>
    <name evidence="3" type="ORF">CG710_004235</name>
</gene>
<evidence type="ECO:0000313" key="5">
    <source>
        <dbReference type="Proteomes" id="UP000247523"/>
    </source>
</evidence>
<comment type="caution">
    <text evidence="3">The sequence shown here is derived from an EMBL/GenBank/DDBJ whole genome shotgun (WGS) entry which is preliminary data.</text>
</comment>
<organism evidence="3 4">
    <name type="scientific">Lachnotalea glycerini</name>
    <dbReference type="NCBI Taxonomy" id="1763509"/>
    <lineage>
        <taxon>Bacteria</taxon>
        <taxon>Bacillati</taxon>
        <taxon>Bacillota</taxon>
        <taxon>Clostridia</taxon>
        <taxon>Lachnospirales</taxon>
        <taxon>Lachnospiraceae</taxon>
        <taxon>Lachnotalea</taxon>
    </lineage>
</organism>
<accession>A0A255I1X8</accession>
<dbReference type="RefSeq" id="WP_094379356.1">
    <property type="nucleotide sequence ID" value="NZ_NOKA02000003.1"/>
</dbReference>
<dbReference type="Proteomes" id="UP000216411">
    <property type="component" value="Unassembled WGS sequence"/>
</dbReference>
<keyword evidence="1" id="KW-1133">Transmembrane helix</keyword>